<dbReference type="CDD" id="cd01026">
    <property type="entry name" value="TOPRIM_OLD"/>
    <property type="match status" value="1"/>
</dbReference>
<dbReference type="InterPro" id="IPR003593">
    <property type="entry name" value="AAA+_ATPase"/>
</dbReference>
<dbReference type="InterPro" id="IPR027417">
    <property type="entry name" value="P-loop_NTPase"/>
</dbReference>
<feature type="domain" description="AAA+ ATPase" evidence="1">
    <location>
        <begin position="23"/>
        <end position="233"/>
    </location>
</feature>
<dbReference type="InterPro" id="IPR003959">
    <property type="entry name" value="ATPase_AAA_core"/>
</dbReference>
<dbReference type="PANTHER" id="PTHR43581">
    <property type="entry name" value="ATP/GTP PHOSPHATASE"/>
    <property type="match status" value="1"/>
</dbReference>
<dbReference type="Pfam" id="PF13304">
    <property type="entry name" value="AAA_21"/>
    <property type="match status" value="1"/>
</dbReference>
<evidence type="ECO:0000313" key="3">
    <source>
        <dbReference type="Proteomes" id="UP000239549"/>
    </source>
</evidence>
<dbReference type="Pfam" id="PF20469">
    <property type="entry name" value="OLD-like_TOPRIM"/>
    <property type="match status" value="1"/>
</dbReference>
<gene>
    <name evidence="2" type="ORF">DCCM_2911</name>
</gene>
<evidence type="ECO:0000259" key="1">
    <source>
        <dbReference type="SMART" id="SM00382"/>
    </source>
</evidence>
<dbReference type="PANTHER" id="PTHR43581:SF4">
    <property type="entry name" value="ATP_GTP PHOSPHATASE"/>
    <property type="match status" value="1"/>
</dbReference>
<organism evidence="2 3">
    <name type="scientific">Desulfocucumis palustris</name>
    <dbReference type="NCBI Taxonomy" id="1898651"/>
    <lineage>
        <taxon>Bacteria</taxon>
        <taxon>Bacillati</taxon>
        <taxon>Bacillota</taxon>
        <taxon>Clostridia</taxon>
        <taxon>Eubacteriales</taxon>
        <taxon>Desulfocucumaceae</taxon>
        <taxon>Desulfocucumis</taxon>
    </lineage>
</organism>
<dbReference type="RefSeq" id="WP_231702722.1">
    <property type="nucleotide sequence ID" value="NZ_BFAV01000121.1"/>
</dbReference>
<evidence type="ECO:0000313" key="2">
    <source>
        <dbReference type="EMBL" id="GBF33800.1"/>
    </source>
</evidence>
<dbReference type="GO" id="GO:0005524">
    <property type="term" value="F:ATP binding"/>
    <property type="evidence" value="ECO:0007669"/>
    <property type="project" value="InterPro"/>
</dbReference>
<reference evidence="3" key="1">
    <citation type="submission" date="2018-02" db="EMBL/GenBank/DDBJ databases">
        <title>Genome sequence of Desulfocucumis palustris strain NAW-5.</title>
        <authorList>
            <person name="Watanabe M."/>
            <person name="Kojima H."/>
            <person name="Fukui M."/>
        </authorList>
    </citation>
    <scope>NUCLEOTIDE SEQUENCE [LARGE SCALE GENOMIC DNA]</scope>
    <source>
        <strain evidence="3">NAW-5</strain>
    </source>
</reference>
<dbReference type="SUPFAM" id="SSF52540">
    <property type="entry name" value="P-loop containing nucleoside triphosphate hydrolases"/>
    <property type="match status" value="1"/>
</dbReference>
<dbReference type="InterPro" id="IPR034139">
    <property type="entry name" value="TOPRIM_OLD"/>
</dbReference>
<proteinExistence type="predicted"/>
<dbReference type="SMART" id="SM00382">
    <property type="entry name" value="AAA"/>
    <property type="match status" value="1"/>
</dbReference>
<dbReference type="Proteomes" id="UP000239549">
    <property type="component" value="Unassembled WGS sequence"/>
</dbReference>
<dbReference type="AlphaFoldDB" id="A0A2L2XCD1"/>
<sequence>MTMAKTRINFHLPDGGRFGLENTPGITYIIGPNGVGKSYALKKFARENPDQALYILPSRKDVRRNLTQSERSDEKQFFNEWLAYEQLRRYWYRTIRQPGLLALALSFLERLGVPQRFSVSMEDGSFKFHPSETGGFSPGESQPAGLLNLPLLGIAVYDPSRKLVIIDEPEQSLHPQAQHIFVSVLRDVARIQEKHFILSTHSPSMVDIRDKDDLGRIFFIRRSKKDLHHRKVFRINPADTGEYADLIPGLTTYKREIFFADKVILVEGQHDRDVLHALVEAGDFGVSLARTSILPVGGFGSMAKYTAFFKEIGVKPFVVCDRDTIYPTSSIRWSCGRSESGSFEWKGWVNPTTARLFAEGEREKTKKPEANLDPSRFEHLESLSRKLSRTMKKALAEVESNPAGAKGLRSLEPALDELAKKNSPGCEFKDYKEFRVYHSILSAILKENDWRETVFGNTFSQVEEAYNGFETQASQLDILLLRDGRLEDIYLHGGREDLTKTEKSLAEARDIRRIYASDPGRIDQDYAQIIQPLKEKNFIRRVNPGLPHEAAAIIAGKLHEIYDYLFGSGKIAERIQQMLESGKLEELSSGAGVTGWKEDGPDSHVVLSIPLLRGYLSEDGSICLTSTQRPDFFRLLYQ</sequence>
<protein>
    <recommendedName>
        <fullName evidence="1">AAA+ ATPase domain-containing protein</fullName>
    </recommendedName>
</protein>
<dbReference type="InterPro" id="IPR051396">
    <property type="entry name" value="Bact_Antivir_Def_Nuclease"/>
</dbReference>
<dbReference type="EMBL" id="BFAV01000121">
    <property type="protein sequence ID" value="GBF33800.1"/>
    <property type="molecule type" value="Genomic_DNA"/>
</dbReference>
<dbReference type="Gene3D" id="3.40.50.300">
    <property type="entry name" value="P-loop containing nucleotide triphosphate hydrolases"/>
    <property type="match status" value="1"/>
</dbReference>
<comment type="caution">
    <text evidence="2">The sequence shown here is derived from an EMBL/GenBank/DDBJ whole genome shotgun (WGS) entry which is preliminary data.</text>
</comment>
<name>A0A2L2XCD1_9FIRM</name>
<accession>A0A2L2XCD1</accession>
<dbReference type="GO" id="GO:0016887">
    <property type="term" value="F:ATP hydrolysis activity"/>
    <property type="evidence" value="ECO:0007669"/>
    <property type="project" value="InterPro"/>
</dbReference>
<keyword evidence="3" id="KW-1185">Reference proteome</keyword>